<dbReference type="InterPro" id="IPR013149">
    <property type="entry name" value="ADH-like_C"/>
</dbReference>
<evidence type="ECO:0000256" key="7">
    <source>
        <dbReference type="ARBA" id="ARBA00024843"/>
    </source>
</evidence>
<dbReference type="InterPro" id="IPR013154">
    <property type="entry name" value="ADH-like_N"/>
</dbReference>
<organism evidence="13 14">
    <name type="scientific">Paraphaeosphaeria sporulosa</name>
    <dbReference type="NCBI Taxonomy" id="1460663"/>
    <lineage>
        <taxon>Eukaryota</taxon>
        <taxon>Fungi</taxon>
        <taxon>Dikarya</taxon>
        <taxon>Ascomycota</taxon>
        <taxon>Pezizomycotina</taxon>
        <taxon>Dothideomycetes</taxon>
        <taxon>Pleosporomycetidae</taxon>
        <taxon>Pleosporales</taxon>
        <taxon>Massarineae</taxon>
        <taxon>Didymosphaeriaceae</taxon>
        <taxon>Paraphaeosphaeria</taxon>
    </lineage>
</organism>
<evidence type="ECO:0000256" key="2">
    <source>
        <dbReference type="ARBA" id="ARBA00008072"/>
    </source>
</evidence>
<comment type="similarity">
    <text evidence="2 11">Belongs to the zinc-containing alcohol dehydrogenase family.</text>
</comment>
<name>A0A177C227_9PLEO</name>
<dbReference type="Proteomes" id="UP000077069">
    <property type="component" value="Unassembled WGS sequence"/>
</dbReference>
<keyword evidence="3 11" id="KW-0479">Metal-binding</keyword>
<dbReference type="InterPro" id="IPR002328">
    <property type="entry name" value="ADH_Zn_CS"/>
</dbReference>
<dbReference type="STRING" id="1460663.A0A177C227"/>
<evidence type="ECO:0000256" key="10">
    <source>
        <dbReference type="ARBA" id="ARBA00030139"/>
    </source>
</evidence>
<feature type="domain" description="Enoyl reductase (ER)" evidence="12">
    <location>
        <begin position="21"/>
        <end position="359"/>
    </location>
</feature>
<evidence type="ECO:0000256" key="11">
    <source>
        <dbReference type="RuleBase" id="RU361277"/>
    </source>
</evidence>
<proteinExistence type="inferred from homology"/>
<evidence type="ECO:0000256" key="4">
    <source>
        <dbReference type="ARBA" id="ARBA00022833"/>
    </source>
</evidence>
<dbReference type="Pfam" id="PF08240">
    <property type="entry name" value="ADH_N"/>
    <property type="match status" value="1"/>
</dbReference>
<dbReference type="InterPro" id="IPR045306">
    <property type="entry name" value="SDH-like"/>
</dbReference>
<gene>
    <name evidence="13" type="ORF">CC84DRAFT_1221354</name>
</gene>
<reference evidence="13 14" key="1">
    <citation type="submission" date="2016-05" db="EMBL/GenBank/DDBJ databases">
        <title>Comparative analysis of secretome profiles of manganese(II)-oxidizing ascomycete fungi.</title>
        <authorList>
            <consortium name="DOE Joint Genome Institute"/>
            <person name="Zeiner C.A."/>
            <person name="Purvine S.O."/>
            <person name="Zink E.M."/>
            <person name="Wu S."/>
            <person name="Pasa-Tolic L."/>
            <person name="Chaput D.L."/>
            <person name="Haridas S."/>
            <person name="Grigoriev I.V."/>
            <person name="Santelli C.M."/>
            <person name="Hansel C.M."/>
        </authorList>
    </citation>
    <scope>NUCLEOTIDE SEQUENCE [LARGE SCALE GENOMIC DNA]</scope>
    <source>
        <strain evidence="13 14">AP3s5-JAC2a</strain>
    </source>
</reference>
<dbReference type="Gene3D" id="3.90.180.10">
    <property type="entry name" value="Medium-chain alcohol dehydrogenases, catalytic domain"/>
    <property type="match status" value="1"/>
</dbReference>
<dbReference type="AlphaFoldDB" id="A0A177C227"/>
<dbReference type="SUPFAM" id="SSF50129">
    <property type="entry name" value="GroES-like"/>
    <property type="match status" value="1"/>
</dbReference>
<evidence type="ECO:0000256" key="1">
    <source>
        <dbReference type="ARBA" id="ARBA00001947"/>
    </source>
</evidence>
<keyword evidence="6" id="KW-0520">NAD</keyword>
<dbReference type="EC" id="1.1.1.9" evidence="9"/>
<dbReference type="GeneID" id="28766752"/>
<evidence type="ECO:0000256" key="6">
    <source>
        <dbReference type="ARBA" id="ARBA00023027"/>
    </source>
</evidence>
<dbReference type="SUPFAM" id="SSF51735">
    <property type="entry name" value="NAD(P)-binding Rossmann-fold domains"/>
    <property type="match status" value="1"/>
</dbReference>
<dbReference type="GO" id="GO:0046526">
    <property type="term" value="F:D-xylulose reductase activity"/>
    <property type="evidence" value="ECO:0007669"/>
    <property type="project" value="UniProtKB-EC"/>
</dbReference>
<dbReference type="RefSeq" id="XP_018031152.1">
    <property type="nucleotide sequence ID" value="XM_018183266.1"/>
</dbReference>
<protein>
    <recommendedName>
        <fullName evidence="9">D-xylulose reductase</fullName>
        <ecNumber evidence="9">1.1.1.9</ecNumber>
    </recommendedName>
    <alternativeName>
        <fullName evidence="10">Xylitol dehydrogenase A</fullName>
    </alternativeName>
</protein>
<dbReference type="SMART" id="SM00829">
    <property type="entry name" value="PKS_ER"/>
    <property type="match status" value="1"/>
</dbReference>
<dbReference type="GO" id="GO:0008270">
    <property type="term" value="F:zinc ion binding"/>
    <property type="evidence" value="ECO:0007669"/>
    <property type="project" value="InterPro"/>
</dbReference>
<dbReference type="GO" id="GO:0006062">
    <property type="term" value="P:sorbitol catabolic process"/>
    <property type="evidence" value="ECO:0007669"/>
    <property type="project" value="TreeGrafter"/>
</dbReference>
<keyword evidence="4 11" id="KW-0862">Zinc</keyword>
<dbReference type="EMBL" id="KV441558">
    <property type="protein sequence ID" value="OAG00787.1"/>
    <property type="molecule type" value="Genomic_DNA"/>
</dbReference>
<evidence type="ECO:0000256" key="8">
    <source>
        <dbReference type="ARBA" id="ARBA00025713"/>
    </source>
</evidence>
<evidence type="ECO:0000256" key="9">
    <source>
        <dbReference type="ARBA" id="ARBA00026119"/>
    </source>
</evidence>
<dbReference type="PROSITE" id="PS00059">
    <property type="entry name" value="ADH_ZINC"/>
    <property type="match status" value="1"/>
</dbReference>
<comment type="cofactor">
    <cofactor evidence="1 11">
        <name>Zn(2+)</name>
        <dbReference type="ChEBI" id="CHEBI:29105"/>
    </cofactor>
</comment>
<evidence type="ECO:0000313" key="13">
    <source>
        <dbReference type="EMBL" id="OAG00787.1"/>
    </source>
</evidence>
<dbReference type="Pfam" id="PF00107">
    <property type="entry name" value="ADH_zinc_N"/>
    <property type="match status" value="1"/>
</dbReference>
<dbReference type="CDD" id="cd05285">
    <property type="entry name" value="sorbitol_DH"/>
    <property type="match status" value="1"/>
</dbReference>
<dbReference type="PANTHER" id="PTHR43161">
    <property type="entry name" value="SORBITOL DEHYDROGENASE"/>
    <property type="match status" value="1"/>
</dbReference>
<evidence type="ECO:0000313" key="14">
    <source>
        <dbReference type="Proteomes" id="UP000077069"/>
    </source>
</evidence>
<dbReference type="InParanoid" id="A0A177C227"/>
<dbReference type="PANTHER" id="PTHR43161:SF9">
    <property type="entry name" value="SORBITOL DEHYDROGENASE"/>
    <property type="match status" value="1"/>
</dbReference>
<evidence type="ECO:0000256" key="5">
    <source>
        <dbReference type="ARBA" id="ARBA00023002"/>
    </source>
</evidence>
<dbReference type="OrthoDB" id="3941538at2759"/>
<dbReference type="FunFam" id="3.40.50.720:FF:000068">
    <property type="entry name" value="Sorbitol dehydrogenase"/>
    <property type="match status" value="1"/>
</dbReference>
<accession>A0A177C227</accession>
<evidence type="ECO:0000259" key="12">
    <source>
        <dbReference type="SMART" id="SM00829"/>
    </source>
</evidence>
<dbReference type="InterPro" id="IPR011032">
    <property type="entry name" value="GroES-like_sf"/>
</dbReference>
<dbReference type="InterPro" id="IPR036291">
    <property type="entry name" value="NAD(P)-bd_dom_sf"/>
</dbReference>
<dbReference type="GO" id="GO:0003939">
    <property type="term" value="F:L-iditol 2-dehydrogenase (NAD+) activity"/>
    <property type="evidence" value="ECO:0007669"/>
    <property type="project" value="TreeGrafter"/>
</dbReference>
<keyword evidence="5" id="KW-0560">Oxidoreductase</keyword>
<evidence type="ECO:0000256" key="3">
    <source>
        <dbReference type="ARBA" id="ARBA00022723"/>
    </source>
</evidence>
<comment type="function">
    <text evidence="7">Xylitol dehydrogenase which catalyzes the conversion of xylitol to D-xylulose. Xylose is a major component of hemicelluloses such as xylan. Most fungi utilize D-xylose via three enzymatic reactions, xylose reductase (XR), xylitol dehydrogenase (XDH), and xylulokinase, to form xylulose 5-phosphate, which enters pentose phosphate pathway.</text>
</comment>
<dbReference type="Gene3D" id="3.40.50.720">
    <property type="entry name" value="NAD(P)-binding Rossmann-like Domain"/>
    <property type="match status" value="1"/>
</dbReference>
<comment type="pathway">
    <text evidence="8">Carbohydrate degradation; L-arabinose degradation via L-arabinitol; D-xylulose 5-phosphate from L-arabinose (fungal route): step 4/5.</text>
</comment>
<dbReference type="InterPro" id="IPR020843">
    <property type="entry name" value="ER"/>
</dbReference>
<keyword evidence="14" id="KW-1185">Reference proteome</keyword>
<sequence>MVTSTRIEEMKNPSIVLYKAGHAKVQDAPVPEIVDPHDVLVRIAFVGVCGSDVHFYRHGGISRMVDPAVGITMGHEASGVISAIGSSVTRVRPGDRVAIEPGQPCRFCRPCKSGSYHLCKNMRFAADPGPPATQGTLSKYYRIAEDFVYKVPESMSLEETVLVEPTSVAVHAVRLGDVRPGETVVVMGSGTIGLLVGNVARQFGAHRVVLVDVLPRKLEFAKGFLECETFLSDREHSAEQNAAALLEALGLEEIDTVIECSGVSVSIETGIYVLRGGGKYVQTGMGRPKMEFPMTVMSEKELVVRGCFRYNTGDYDLAVSMIAKGLINVKPMISSTSEFEDATGAWEKTARGEGIKNLIRGTDWKSHKKIGAMQAAGNNIGPSLDETFADATNSYKHKHTVASGPNIDHAETYRQENIKNLEKHTPTPSPISTKVPTCTIARREMPSIYSSTLSKSLRCRQFLIPQHQQPHGATSHTPKAQKNI</sequence>